<evidence type="ECO:0000313" key="4">
    <source>
        <dbReference type="Proteomes" id="UP000008694"/>
    </source>
</evidence>
<dbReference type="PANTHER" id="PTHR31672">
    <property type="entry name" value="BNACNNG10540D PROTEIN"/>
    <property type="match status" value="1"/>
</dbReference>
<feature type="domain" description="F-box associated beta-propeller type 1" evidence="2">
    <location>
        <begin position="243"/>
        <end position="293"/>
    </location>
</feature>
<dbReference type="EMBL" id="GL348716">
    <property type="protein sequence ID" value="EFH55285.1"/>
    <property type="molecule type" value="Genomic_DNA"/>
</dbReference>
<dbReference type="SUPFAM" id="SSF81383">
    <property type="entry name" value="F-box domain"/>
    <property type="match status" value="1"/>
</dbReference>
<protein>
    <recommendedName>
        <fullName evidence="5">F-box domain-containing protein</fullName>
    </recommendedName>
</protein>
<evidence type="ECO:0008006" key="5">
    <source>
        <dbReference type="Google" id="ProtNLM"/>
    </source>
</evidence>
<dbReference type="InterPro" id="IPR001810">
    <property type="entry name" value="F-box_dom"/>
</dbReference>
<accession>D7LFG5</accession>
<dbReference type="Proteomes" id="UP000008694">
    <property type="component" value="Unassembled WGS sequence"/>
</dbReference>
<dbReference type="AlphaFoldDB" id="D7LFG5"/>
<keyword evidence="4" id="KW-1185">Reference proteome</keyword>
<dbReference type="InterPro" id="IPR050796">
    <property type="entry name" value="SCF_F-box_component"/>
</dbReference>
<gene>
    <name evidence="3" type="ORF">ARALYDRAFT_901521</name>
</gene>
<dbReference type="InterPro" id="IPR006527">
    <property type="entry name" value="F-box-assoc_dom_typ1"/>
</dbReference>
<dbReference type="HOGENOM" id="CLU_941204_0_0_1"/>
<proteinExistence type="predicted"/>
<dbReference type="Pfam" id="PF00646">
    <property type="entry name" value="F-box"/>
    <property type="match status" value="1"/>
</dbReference>
<feature type="domain" description="F-box associated beta-propeller type 1" evidence="2">
    <location>
        <begin position="120"/>
        <end position="194"/>
    </location>
</feature>
<evidence type="ECO:0000313" key="3">
    <source>
        <dbReference type="EMBL" id="EFH55285.1"/>
    </source>
</evidence>
<evidence type="ECO:0000259" key="1">
    <source>
        <dbReference type="Pfam" id="PF00646"/>
    </source>
</evidence>
<organism evidence="4">
    <name type="scientific">Arabidopsis lyrata subsp. lyrata</name>
    <name type="common">Lyre-leaved rock-cress</name>
    <dbReference type="NCBI Taxonomy" id="81972"/>
    <lineage>
        <taxon>Eukaryota</taxon>
        <taxon>Viridiplantae</taxon>
        <taxon>Streptophyta</taxon>
        <taxon>Embryophyta</taxon>
        <taxon>Tracheophyta</taxon>
        <taxon>Spermatophyta</taxon>
        <taxon>Magnoliopsida</taxon>
        <taxon>eudicotyledons</taxon>
        <taxon>Gunneridae</taxon>
        <taxon>Pentapetalae</taxon>
        <taxon>rosids</taxon>
        <taxon>malvids</taxon>
        <taxon>Brassicales</taxon>
        <taxon>Brassicaceae</taxon>
        <taxon>Camelineae</taxon>
        <taxon>Arabidopsis</taxon>
    </lineage>
</organism>
<evidence type="ECO:0000259" key="2">
    <source>
        <dbReference type="Pfam" id="PF07734"/>
    </source>
</evidence>
<sequence length="296" mass="34088">MAPAEKLPSYLVGEIIYRLPTKSLARFRAVSKTCNICSAGINDDDDDPRLERLVMVENHDFRFCGIGYDNSRPEMGYKVFGYDFYFDTSGQLYQNVAIYNCKSDACKFISNAPCFGAKHKIDGNHEAVAWMWFMTVSIPNLPRFQHKCLDSQPSYFIDNRKRLFVSTCDETGHACIYVVKGDLFKKIPIDSIVGLLELLGSRAPSIHLTDQFPSLFGRHHQSRQRHMIIEVRDITFDMPYPILTSLVHCDGLLLSSIWKKGFVVWNPCLRQKRLIENHEFRFCGLGYDNSRPRMGY</sequence>
<dbReference type="Gramene" id="scaffold_401022.1">
    <property type="protein sequence ID" value="scaffold_401022.1"/>
    <property type="gene ID" value="scaffold_401022.1"/>
</dbReference>
<dbReference type="Pfam" id="PF07734">
    <property type="entry name" value="FBA_1"/>
    <property type="match status" value="2"/>
</dbReference>
<dbReference type="PANTHER" id="PTHR31672:SF13">
    <property type="entry name" value="F-BOX PROTEIN CPR30-LIKE"/>
    <property type="match status" value="1"/>
</dbReference>
<feature type="domain" description="F-box" evidence="1">
    <location>
        <begin position="6"/>
        <end position="37"/>
    </location>
</feature>
<name>D7LFG5_ARALL</name>
<dbReference type="InterPro" id="IPR036047">
    <property type="entry name" value="F-box-like_dom_sf"/>
</dbReference>
<reference evidence="4" key="1">
    <citation type="journal article" date="2011" name="Nat. Genet.">
        <title>The Arabidopsis lyrata genome sequence and the basis of rapid genome size change.</title>
        <authorList>
            <person name="Hu T.T."/>
            <person name="Pattyn P."/>
            <person name="Bakker E.G."/>
            <person name="Cao J."/>
            <person name="Cheng J.-F."/>
            <person name="Clark R.M."/>
            <person name="Fahlgren N."/>
            <person name="Fawcett J.A."/>
            <person name="Grimwood J."/>
            <person name="Gundlach H."/>
            <person name="Haberer G."/>
            <person name="Hollister J.D."/>
            <person name="Ossowski S."/>
            <person name="Ottilar R.P."/>
            <person name="Salamov A.A."/>
            <person name="Schneeberger K."/>
            <person name="Spannagl M."/>
            <person name="Wang X."/>
            <person name="Yang L."/>
            <person name="Nasrallah M.E."/>
            <person name="Bergelson J."/>
            <person name="Carrington J.C."/>
            <person name="Gaut B.S."/>
            <person name="Schmutz J."/>
            <person name="Mayer K.F.X."/>
            <person name="Van de Peer Y."/>
            <person name="Grigoriev I.V."/>
            <person name="Nordborg M."/>
            <person name="Weigel D."/>
            <person name="Guo Y.-L."/>
        </authorList>
    </citation>
    <scope>NUCLEOTIDE SEQUENCE [LARGE SCALE GENOMIC DNA]</scope>
    <source>
        <strain evidence="4">cv. MN47</strain>
    </source>
</reference>